<sequence length="88" mass="9529">MSTLRVDTLLRLAAARTGPRFLIRPDPNERPYAGPRGGLVTERWLYSRRAPGNACLSGLGQDFVPDPQPELGRPGPVNPDSKGFGAVM</sequence>
<dbReference type="EMBL" id="JBEPCU010000968">
    <property type="protein sequence ID" value="MER6982221.1"/>
    <property type="molecule type" value="Genomic_DNA"/>
</dbReference>
<evidence type="ECO:0000313" key="2">
    <source>
        <dbReference type="EMBL" id="MER6982221.1"/>
    </source>
</evidence>
<evidence type="ECO:0000313" key="3">
    <source>
        <dbReference type="Proteomes" id="UP001458415"/>
    </source>
</evidence>
<gene>
    <name evidence="2" type="ORF">ABT317_35945</name>
</gene>
<name>A0ABV1WDJ4_9ACTN</name>
<dbReference type="Proteomes" id="UP001458415">
    <property type="component" value="Unassembled WGS sequence"/>
</dbReference>
<proteinExistence type="predicted"/>
<accession>A0ABV1WDJ4</accession>
<feature type="non-terminal residue" evidence="2">
    <location>
        <position position="88"/>
    </location>
</feature>
<organism evidence="2 3">
    <name type="scientific">Streptomyces carpinensis</name>
    <dbReference type="NCBI Taxonomy" id="66369"/>
    <lineage>
        <taxon>Bacteria</taxon>
        <taxon>Bacillati</taxon>
        <taxon>Actinomycetota</taxon>
        <taxon>Actinomycetes</taxon>
        <taxon>Kitasatosporales</taxon>
        <taxon>Streptomycetaceae</taxon>
        <taxon>Streptomyces</taxon>
    </lineage>
</organism>
<keyword evidence="3" id="KW-1185">Reference proteome</keyword>
<comment type="caution">
    <text evidence="2">The sequence shown here is derived from an EMBL/GenBank/DDBJ whole genome shotgun (WGS) entry which is preliminary data.</text>
</comment>
<evidence type="ECO:0000256" key="1">
    <source>
        <dbReference type="SAM" id="MobiDB-lite"/>
    </source>
</evidence>
<reference evidence="2 3" key="1">
    <citation type="submission" date="2024-06" db="EMBL/GenBank/DDBJ databases">
        <title>The Natural Products Discovery Center: Release of the First 8490 Sequenced Strains for Exploring Actinobacteria Biosynthetic Diversity.</title>
        <authorList>
            <person name="Kalkreuter E."/>
            <person name="Kautsar S.A."/>
            <person name="Yang D."/>
            <person name="Bader C.D."/>
            <person name="Teijaro C.N."/>
            <person name="Fluegel L."/>
            <person name="Davis C.M."/>
            <person name="Simpson J.R."/>
            <person name="Lauterbach L."/>
            <person name="Steele A.D."/>
            <person name="Gui C."/>
            <person name="Meng S."/>
            <person name="Li G."/>
            <person name="Viehrig K."/>
            <person name="Ye F."/>
            <person name="Su P."/>
            <person name="Kiefer A.F."/>
            <person name="Nichols A."/>
            <person name="Cepeda A.J."/>
            <person name="Yan W."/>
            <person name="Fan B."/>
            <person name="Jiang Y."/>
            <person name="Adhikari A."/>
            <person name="Zheng C.-J."/>
            <person name="Schuster L."/>
            <person name="Cowan T.M."/>
            <person name="Smanski M.J."/>
            <person name="Chevrette M.G."/>
            <person name="De Carvalho L.P.S."/>
            <person name="Shen B."/>
        </authorList>
    </citation>
    <scope>NUCLEOTIDE SEQUENCE [LARGE SCALE GENOMIC DNA]</scope>
    <source>
        <strain evidence="2 3">NPDC000634</strain>
    </source>
</reference>
<protein>
    <submittedName>
        <fullName evidence="2">Uncharacterized protein</fullName>
    </submittedName>
</protein>
<feature type="region of interest" description="Disordered" evidence="1">
    <location>
        <begin position="57"/>
        <end position="88"/>
    </location>
</feature>